<dbReference type="GO" id="GO:0000976">
    <property type="term" value="F:transcription cis-regulatory region binding"/>
    <property type="evidence" value="ECO:0007669"/>
    <property type="project" value="TreeGrafter"/>
</dbReference>
<evidence type="ECO:0000259" key="7">
    <source>
        <dbReference type="PROSITE" id="PS50048"/>
    </source>
</evidence>
<gene>
    <name evidence="8" type="ORF">DDE83_001751</name>
</gene>
<dbReference type="EMBL" id="QGDH01000017">
    <property type="protein sequence ID" value="RAR14913.1"/>
    <property type="molecule type" value="Genomic_DNA"/>
</dbReference>
<dbReference type="CDD" id="cd12148">
    <property type="entry name" value="fungal_TF_MHR"/>
    <property type="match status" value="1"/>
</dbReference>
<dbReference type="PANTHER" id="PTHR31845:SF10">
    <property type="entry name" value="ZN(II)2CYS6 TRANSCRIPTION FACTOR (EUROFUNG)"/>
    <property type="match status" value="1"/>
</dbReference>
<dbReference type="Proteomes" id="UP000249619">
    <property type="component" value="Unassembled WGS sequence"/>
</dbReference>
<evidence type="ECO:0000313" key="9">
    <source>
        <dbReference type="Proteomes" id="UP000249619"/>
    </source>
</evidence>
<comment type="subcellular location">
    <subcellularLocation>
        <location evidence="1">Nucleus</location>
    </subcellularLocation>
</comment>
<sequence>MSASASAQPEADGSPSPKTASAAPTMEAREGRIGNAFACERCRKHKVRCVPSDTPNICQRCQKARVECVEHVARRRPAKARSDGQTPSKLRDFDKKLDKLSAIVATMAPSPAQSNLPSVATIPSQLTVPENSQQQAAAKPIVAQTVPIPAAPSTALLQGPGTQSDNSLPFWESLNDTLSCLGRLDPVIRSISLVHMQMLLETYRGMVDFFPFIVLPRDCRCQDLFQSRPMLMFAVLTVSSYDSVLLQHTLSQEFRKVVMVKIMKGEKSLDLLQGLLVFIAWHHHYMDVQAVSITMLLQLCLGIAHDLGLDSISRNVRSPLQKEDPRDREAKRAYLGCYYLSSNIGLMQPLKARAMSHTSTLRNYASELASTWENKTDTVLPILVDVCQYMEDVEETFRNQSEQAIVIRTQVNRLSEKWENIRLASKLQANDFATLQWLQLAARIHLYRTAASVELVDRDSTPWASGFQLSLRVTYVRSVEQFLDNSTKLTSAQFESVSLIDWLNLVNSITSLSKLALHATPMPGWDPSELQLARTFDHYRDQLSSLMPRPRDHQDSREDAFERFRRITSLMRLALHDAPGRGSPNGTTFELSTGSGRTVSLLHNLSLPKINGGTMNGGEKLPSLRDVNPSFDVTSNDFHWKFLLGTV</sequence>
<evidence type="ECO:0000256" key="1">
    <source>
        <dbReference type="ARBA" id="ARBA00004123"/>
    </source>
</evidence>
<dbReference type="InterPro" id="IPR001138">
    <property type="entry name" value="Zn2Cys6_DnaBD"/>
</dbReference>
<dbReference type="SUPFAM" id="SSF57701">
    <property type="entry name" value="Zn2/Cys6 DNA-binding domain"/>
    <property type="match status" value="1"/>
</dbReference>
<dbReference type="PROSITE" id="PS00463">
    <property type="entry name" value="ZN2_CY6_FUNGAL_1"/>
    <property type="match status" value="1"/>
</dbReference>
<dbReference type="STRING" id="183478.A0A364NCM7"/>
<dbReference type="OrthoDB" id="5226580at2759"/>
<dbReference type="Gene3D" id="4.10.240.10">
    <property type="entry name" value="Zn(2)-C6 fungal-type DNA-binding domain"/>
    <property type="match status" value="1"/>
</dbReference>
<proteinExistence type="predicted"/>
<dbReference type="InterPro" id="IPR051089">
    <property type="entry name" value="prtT"/>
</dbReference>
<feature type="domain" description="Zn(2)-C6 fungal-type" evidence="7">
    <location>
        <begin position="38"/>
        <end position="70"/>
    </location>
</feature>
<keyword evidence="3" id="KW-0238">DNA-binding</keyword>
<evidence type="ECO:0000256" key="3">
    <source>
        <dbReference type="ARBA" id="ARBA00023125"/>
    </source>
</evidence>
<comment type="caution">
    <text evidence="8">The sequence shown here is derived from an EMBL/GenBank/DDBJ whole genome shotgun (WGS) entry which is preliminary data.</text>
</comment>
<accession>A0A364NCM7</accession>
<dbReference type="InterPro" id="IPR036864">
    <property type="entry name" value="Zn2-C6_fun-type_DNA-bd_sf"/>
</dbReference>
<reference evidence="9" key="1">
    <citation type="submission" date="2018-05" db="EMBL/GenBank/DDBJ databases">
        <title>Draft genome sequence of Stemphylium lycopersici strain CIDEFI 213.</title>
        <authorList>
            <person name="Medina R."/>
            <person name="Franco M.E.E."/>
            <person name="Lucentini C.G."/>
            <person name="Saparrat M.C.N."/>
            <person name="Balatti P.A."/>
        </authorList>
    </citation>
    <scope>NUCLEOTIDE SEQUENCE [LARGE SCALE GENOMIC DNA]</scope>
    <source>
        <strain evidence="9">CIDEFI 213</strain>
    </source>
</reference>
<evidence type="ECO:0000313" key="8">
    <source>
        <dbReference type="EMBL" id="RAR14913.1"/>
    </source>
</evidence>
<evidence type="ECO:0000256" key="4">
    <source>
        <dbReference type="ARBA" id="ARBA00023163"/>
    </source>
</evidence>
<feature type="region of interest" description="Disordered" evidence="6">
    <location>
        <begin position="1"/>
        <end position="29"/>
    </location>
</feature>
<keyword evidence="2" id="KW-0805">Transcription regulation</keyword>
<dbReference type="SMART" id="SM00066">
    <property type="entry name" value="GAL4"/>
    <property type="match status" value="1"/>
</dbReference>
<dbReference type="CDD" id="cd00067">
    <property type="entry name" value="GAL4"/>
    <property type="match status" value="1"/>
</dbReference>
<dbReference type="GO" id="GO:0005634">
    <property type="term" value="C:nucleus"/>
    <property type="evidence" value="ECO:0007669"/>
    <property type="project" value="UniProtKB-SubCell"/>
</dbReference>
<name>A0A364NCM7_STELY</name>
<dbReference type="GO" id="GO:0008270">
    <property type="term" value="F:zinc ion binding"/>
    <property type="evidence" value="ECO:0007669"/>
    <property type="project" value="InterPro"/>
</dbReference>
<evidence type="ECO:0000256" key="6">
    <source>
        <dbReference type="SAM" id="MobiDB-lite"/>
    </source>
</evidence>
<keyword evidence="9" id="KW-1185">Reference proteome</keyword>
<dbReference type="PANTHER" id="PTHR31845">
    <property type="entry name" value="FINGER DOMAIN PROTEIN, PUTATIVE-RELATED"/>
    <property type="match status" value="1"/>
</dbReference>
<dbReference type="GO" id="GO:0000981">
    <property type="term" value="F:DNA-binding transcription factor activity, RNA polymerase II-specific"/>
    <property type="evidence" value="ECO:0007669"/>
    <property type="project" value="InterPro"/>
</dbReference>
<dbReference type="PROSITE" id="PS50048">
    <property type="entry name" value="ZN2_CY6_FUNGAL_2"/>
    <property type="match status" value="1"/>
</dbReference>
<keyword evidence="4" id="KW-0804">Transcription</keyword>
<evidence type="ECO:0000256" key="2">
    <source>
        <dbReference type="ARBA" id="ARBA00023015"/>
    </source>
</evidence>
<keyword evidence="5" id="KW-0539">Nucleus</keyword>
<dbReference type="Pfam" id="PF00172">
    <property type="entry name" value="Zn_clus"/>
    <property type="match status" value="1"/>
</dbReference>
<evidence type="ECO:0000256" key="5">
    <source>
        <dbReference type="ARBA" id="ARBA00023242"/>
    </source>
</evidence>
<protein>
    <submittedName>
        <fullName evidence="8">Sequence-specific DNA binding RNA polymerase II transcription factor</fullName>
    </submittedName>
</protein>
<organism evidence="8 9">
    <name type="scientific">Stemphylium lycopersici</name>
    <name type="common">Tomato gray leaf spot disease fungus</name>
    <name type="synonym">Thyrospora lycopersici</name>
    <dbReference type="NCBI Taxonomy" id="183478"/>
    <lineage>
        <taxon>Eukaryota</taxon>
        <taxon>Fungi</taxon>
        <taxon>Dikarya</taxon>
        <taxon>Ascomycota</taxon>
        <taxon>Pezizomycotina</taxon>
        <taxon>Dothideomycetes</taxon>
        <taxon>Pleosporomycetidae</taxon>
        <taxon>Pleosporales</taxon>
        <taxon>Pleosporineae</taxon>
        <taxon>Pleosporaceae</taxon>
        <taxon>Stemphylium</taxon>
    </lineage>
</organism>
<dbReference type="AlphaFoldDB" id="A0A364NCM7"/>